<dbReference type="GO" id="GO:0032153">
    <property type="term" value="C:cell division site"/>
    <property type="evidence" value="ECO:0007669"/>
    <property type="project" value="UniProtKB-UniRule"/>
</dbReference>
<evidence type="ECO:0000256" key="6">
    <source>
        <dbReference type="ARBA" id="ARBA00023136"/>
    </source>
</evidence>
<feature type="transmembrane region" description="Helical" evidence="8">
    <location>
        <begin position="6"/>
        <end position="25"/>
    </location>
</feature>
<gene>
    <name evidence="8" type="primary">zipA</name>
    <name evidence="12" type="ORF">B0187_03830</name>
</gene>
<feature type="region of interest" description="Disordered" evidence="10">
    <location>
        <begin position="127"/>
        <end position="147"/>
    </location>
</feature>
<keyword evidence="2 8" id="KW-0997">Cell inner membrane</keyword>
<dbReference type="SMART" id="SM00771">
    <property type="entry name" value="ZipA_C"/>
    <property type="match status" value="1"/>
</dbReference>
<evidence type="ECO:0000256" key="4">
    <source>
        <dbReference type="ARBA" id="ARBA00022692"/>
    </source>
</evidence>
<comment type="caution">
    <text evidence="12">The sequence shown here is derived from an EMBL/GenBank/DDBJ whole genome shotgun (WGS) entry which is preliminary data.</text>
</comment>
<dbReference type="GO" id="GO:0005886">
    <property type="term" value="C:plasma membrane"/>
    <property type="evidence" value="ECO:0007669"/>
    <property type="project" value="UniProtKB-SubCell"/>
</dbReference>
<keyword evidence="5 8" id="KW-1133">Transmembrane helix</keyword>
<dbReference type="OrthoDB" id="7054914at2"/>
<evidence type="ECO:0000256" key="3">
    <source>
        <dbReference type="ARBA" id="ARBA00022618"/>
    </source>
</evidence>
<evidence type="ECO:0000313" key="13">
    <source>
        <dbReference type="Proteomes" id="UP000190867"/>
    </source>
</evidence>
<dbReference type="Gene3D" id="3.30.1400.10">
    <property type="entry name" value="ZipA, C-terminal FtsZ-binding domain"/>
    <property type="match status" value="1"/>
</dbReference>
<evidence type="ECO:0000259" key="11">
    <source>
        <dbReference type="SMART" id="SM00771"/>
    </source>
</evidence>
<dbReference type="NCBIfam" id="TIGR02205">
    <property type="entry name" value="septum_zipA"/>
    <property type="match status" value="1"/>
</dbReference>
<dbReference type="Proteomes" id="UP000190867">
    <property type="component" value="Unassembled WGS sequence"/>
</dbReference>
<feature type="region of interest" description="Disordered" evidence="10">
    <location>
        <begin position="36"/>
        <end position="84"/>
    </location>
</feature>
<evidence type="ECO:0000256" key="8">
    <source>
        <dbReference type="HAMAP-Rule" id="MF_00509"/>
    </source>
</evidence>
<evidence type="ECO:0000256" key="5">
    <source>
        <dbReference type="ARBA" id="ARBA00022989"/>
    </source>
</evidence>
<comment type="subunit">
    <text evidence="8">Interacts with FtsZ via their C-terminal domains.</text>
</comment>
<evidence type="ECO:0000256" key="1">
    <source>
        <dbReference type="ARBA" id="ARBA00022475"/>
    </source>
</evidence>
<dbReference type="HAMAP" id="MF_00509">
    <property type="entry name" value="ZipA"/>
    <property type="match status" value="1"/>
</dbReference>
<accession>A0A1T0ATK8</accession>
<feature type="compositionally biased region" description="Low complexity" evidence="10">
    <location>
        <begin position="36"/>
        <end position="49"/>
    </location>
</feature>
<proteinExistence type="inferred from homology"/>
<dbReference type="InterPro" id="IPR011919">
    <property type="entry name" value="Cell_div_ZipA"/>
</dbReference>
<dbReference type="PANTHER" id="PTHR38685">
    <property type="entry name" value="CELL DIVISION PROTEIN ZIPA"/>
    <property type="match status" value="1"/>
</dbReference>
<dbReference type="GO" id="GO:0000917">
    <property type="term" value="P:division septum assembly"/>
    <property type="evidence" value="ECO:0007669"/>
    <property type="project" value="TreeGrafter"/>
</dbReference>
<dbReference type="InterPro" id="IPR007449">
    <property type="entry name" value="ZipA_FtsZ-bd_C"/>
</dbReference>
<dbReference type="EMBL" id="MUYA01000004">
    <property type="protein sequence ID" value="OOR99946.1"/>
    <property type="molecule type" value="Genomic_DNA"/>
</dbReference>
<evidence type="ECO:0000256" key="10">
    <source>
        <dbReference type="SAM" id="MobiDB-lite"/>
    </source>
</evidence>
<dbReference type="GO" id="GO:0043093">
    <property type="term" value="P:FtsZ-dependent cytokinesis"/>
    <property type="evidence" value="ECO:0007669"/>
    <property type="project" value="UniProtKB-UniRule"/>
</dbReference>
<dbReference type="InterPro" id="IPR036765">
    <property type="entry name" value="ZipA_FtsZ-bd_C_sf"/>
</dbReference>
<keyword evidence="3 8" id="KW-0132">Cell division</keyword>
<evidence type="ECO:0000256" key="9">
    <source>
        <dbReference type="RuleBase" id="RU003612"/>
    </source>
</evidence>
<keyword evidence="6 8" id="KW-0472">Membrane</keyword>
<evidence type="ECO:0000313" key="12">
    <source>
        <dbReference type="EMBL" id="OOR99946.1"/>
    </source>
</evidence>
<sequence>MENIDTLLIVFGVLLALIVAGWTIFSHRKEKSRVFSNSFSSQPQPNPSFGQENPLSVAPPSEQNFGASPIADYSPMQGDTLPQESVQQDIEKELGKIQVRLSDQVAPQQNVQLNNAQPNIEQTAPQPEIQVQIQPQQSQPEPEPEPAIPANQIQLYVMASQGQVFAGSEFVKQLENLGFLYGESNLFHRHIDGTSASPVVYSVANAYNPGVFDLTQIHQLSTAGLIFFMYLPSAGNDLVNFNQLLNDAKDLAQALNGWVVDDQGNVFDEDSRYRYLAKLRQPH</sequence>
<feature type="compositionally biased region" description="Low complexity" evidence="10">
    <location>
        <begin position="127"/>
        <end position="140"/>
    </location>
</feature>
<protein>
    <recommendedName>
        <fullName evidence="8 9">Cell division protein ZipA</fullName>
    </recommendedName>
</protein>
<comment type="subcellular location">
    <subcellularLocation>
        <location evidence="8">Cell inner membrane</location>
        <topology evidence="8">Single-pass type I membrane protein</topology>
    </subcellularLocation>
    <text evidence="8">Localizes to the Z ring in an FtsZ-dependent manner.</text>
</comment>
<dbReference type="STRING" id="734.B0187_03830"/>
<comment type="similarity">
    <text evidence="8 9">Belongs to the ZipA family.</text>
</comment>
<dbReference type="PANTHER" id="PTHR38685:SF1">
    <property type="entry name" value="CELL DIVISION PROTEIN ZIPA"/>
    <property type="match status" value="1"/>
</dbReference>
<keyword evidence="13" id="KW-1185">Reference proteome</keyword>
<name>A0A1T0ATK8_9PAST</name>
<comment type="function">
    <text evidence="8 9">Essential cell division protein that stabilizes the FtsZ protofilaments by cross-linking them and that serves as a cytoplasmic membrane anchor for the Z ring. Also required for the recruitment to the septal ring of downstream cell division proteins.</text>
</comment>
<organism evidence="12 13">
    <name type="scientific">Haemophilus paracuniculus</name>
    <dbReference type="NCBI Taxonomy" id="734"/>
    <lineage>
        <taxon>Bacteria</taxon>
        <taxon>Pseudomonadati</taxon>
        <taxon>Pseudomonadota</taxon>
        <taxon>Gammaproteobacteria</taxon>
        <taxon>Pasteurellales</taxon>
        <taxon>Pasteurellaceae</taxon>
        <taxon>Haemophilus</taxon>
    </lineage>
</organism>
<keyword evidence="1 8" id="KW-1003">Cell membrane</keyword>
<feature type="domain" description="ZipA C-terminal FtsZ-binding" evidence="11">
    <location>
        <begin position="149"/>
        <end position="279"/>
    </location>
</feature>
<evidence type="ECO:0000256" key="2">
    <source>
        <dbReference type="ARBA" id="ARBA00022519"/>
    </source>
</evidence>
<dbReference type="Pfam" id="PF04354">
    <property type="entry name" value="ZipA_C"/>
    <property type="match status" value="1"/>
</dbReference>
<reference evidence="12 13" key="1">
    <citation type="submission" date="2017-02" db="EMBL/GenBank/DDBJ databases">
        <title>Draft genome sequence of Haemophilus paracuniculus CCUG 43573 type strain.</title>
        <authorList>
            <person name="Engstrom-Jakobsson H."/>
            <person name="Salva-Serra F."/>
            <person name="Thorell K."/>
            <person name="Gonzales-Siles L."/>
            <person name="Karlsson R."/>
            <person name="Boulund F."/>
            <person name="Engstrand L."/>
            <person name="Kristiansson E."/>
            <person name="Moore E."/>
        </authorList>
    </citation>
    <scope>NUCLEOTIDE SEQUENCE [LARGE SCALE GENOMIC DNA]</scope>
    <source>
        <strain evidence="12 13">CCUG 43573</strain>
    </source>
</reference>
<keyword evidence="4 8" id="KW-0812">Transmembrane</keyword>
<dbReference type="AlphaFoldDB" id="A0A1T0ATK8"/>
<keyword evidence="7 8" id="KW-0131">Cell cycle</keyword>
<dbReference type="RefSeq" id="WP_078236536.1">
    <property type="nucleotide sequence ID" value="NZ_MUYA01000004.1"/>
</dbReference>
<evidence type="ECO:0000256" key="7">
    <source>
        <dbReference type="ARBA" id="ARBA00023306"/>
    </source>
</evidence>
<dbReference type="SUPFAM" id="SSF64383">
    <property type="entry name" value="Cell-division protein ZipA, C-terminal domain"/>
    <property type="match status" value="1"/>
</dbReference>